<sequence length="341" mass="39475">MNKNIFLQSVKPTHTLPKFPEKTSLGMQENLEKELQKRGLSIAIKNKLKGGVFSQVYDAIIDGKSVVVKHTENVVPFDPTEFFISKKAHLVDTKILKLLKKSKHIKVPHVFYYYPDITTTIMEDVRNSGFQLLNNFIVEKNLPLSSAKSIGKSLALLAKESRLWKPFATNESANQSIYERGLELRLAYPNDQKQYLFLEKEFVQHNDYWVWPDGHPKNMFVNSRGDVTFIDFGRSHWGDQRYMLPNFLAHIVIYSLAGYIKPQQAQEYLQDCINAYKQIEPIGEFIFCQYLAMEVLHRANGKWIQGVETIEQKLNLHRFALHIFDSNIVSIPQLIRTISIV</sequence>
<dbReference type="SUPFAM" id="SSF56112">
    <property type="entry name" value="Protein kinase-like (PK-like)"/>
    <property type="match status" value="1"/>
</dbReference>
<evidence type="ECO:0000313" key="1">
    <source>
        <dbReference type="EMBL" id="PIY68793.1"/>
    </source>
</evidence>
<proteinExistence type="predicted"/>
<organism evidence="1 2">
    <name type="scientific">Candidatus Roizmanbacteria bacterium CG_4_10_14_0_8_um_filter_39_9</name>
    <dbReference type="NCBI Taxonomy" id="1974829"/>
    <lineage>
        <taxon>Bacteria</taxon>
        <taxon>Candidatus Roizmaniibacteriota</taxon>
    </lineage>
</organism>
<reference evidence="2" key="1">
    <citation type="submission" date="2017-09" db="EMBL/GenBank/DDBJ databases">
        <title>Depth-based differentiation of microbial function through sediment-hosted aquifers and enrichment of novel symbionts in the deep terrestrial subsurface.</title>
        <authorList>
            <person name="Probst A.J."/>
            <person name="Ladd B."/>
            <person name="Jarett J.K."/>
            <person name="Geller-Mcgrath D.E."/>
            <person name="Sieber C.M.K."/>
            <person name="Emerson J.B."/>
            <person name="Anantharaman K."/>
            <person name="Thomas B.C."/>
            <person name="Malmstrom R."/>
            <person name="Stieglmeier M."/>
            <person name="Klingl A."/>
            <person name="Woyke T."/>
            <person name="Ryan C.M."/>
            <person name="Banfield J.F."/>
        </authorList>
    </citation>
    <scope>NUCLEOTIDE SEQUENCE [LARGE SCALE GENOMIC DNA]</scope>
</reference>
<dbReference type="InterPro" id="IPR011009">
    <property type="entry name" value="Kinase-like_dom_sf"/>
</dbReference>
<name>A0A2M7QD54_9BACT</name>
<gene>
    <name evidence="1" type="ORF">COY90_04035</name>
</gene>
<dbReference type="AlphaFoldDB" id="A0A2M7QD54"/>
<dbReference type="EMBL" id="PFLF01000087">
    <property type="protein sequence ID" value="PIY68793.1"/>
    <property type="molecule type" value="Genomic_DNA"/>
</dbReference>
<protein>
    <recommendedName>
        <fullName evidence="3">Aminoglycoside phosphotransferase domain-containing protein</fullName>
    </recommendedName>
</protein>
<dbReference type="Gene3D" id="3.30.200.20">
    <property type="entry name" value="Phosphorylase Kinase, domain 1"/>
    <property type="match status" value="1"/>
</dbReference>
<dbReference type="Proteomes" id="UP000230108">
    <property type="component" value="Unassembled WGS sequence"/>
</dbReference>
<comment type="caution">
    <text evidence="1">The sequence shown here is derived from an EMBL/GenBank/DDBJ whole genome shotgun (WGS) entry which is preliminary data.</text>
</comment>
<evidence type="ECO:0000313" key="2">
    <source>
        <dbReference type="Proteomes" id="UP000230108"/>
    </source>
</evidence>
<evidence type="ECO:0008006" key="3">
    <source>
        <dbReference type="Google" id="ProtNLM"/>
    </source>
</evidence>
<accession>A0A2M7QD54</accession>